<keyword evidence="11" id="KW-0238">DNA-binding</keyword>
<name>A0A238F6W8_9BASI</name>
<dbReference type="Proteomes" id="UP000198372">
    <property type="component" value="Unassembled WGS sequence"/>
</dbReference>
<dbReference type="SUPFAM" id="SSF53300">
    <property type="entry name" value="vWA-like"/>
    <property type="match status" value="1"/>
</dbReference>
<evidence type="ECO:0000256" key="10">
    <source>
        <dbReference type="ARBA" id="ARBA00022895"/>
    </source>
</evidence>
<evidence type="ECO:0000256" key="8">
    <source>
        <dbReference type="ARBA" id="ARBA00022806"/>
    </source>
</evidence>
<dbReference type="GO" id="GO:0006303">
    <property type="term" value="P:double-strand break repair via nonhomologous end joining"/>
    <property type="evidence" value="ECO:0007669"/>
    <property type="project" value="InterPro"/>
</dbReference>
<dbReference type="SMART" id="SM00559">
    <property type="entry name" value="Ku78"/>
    <property type="match status" value="1"/>
</dbReference>
<dbReference type="SUPFAM" id="SSF100939">
    <property type="entry name" value="SPOC domain-like"/>
    <property type="match status" value="1"/>
</dbReference>
<keyword evidence="8" id="KW-0347">Helicase</keyword>
<evidence type="ECO:0000256" key="7">
    <source>
        <dbReference type="ARBA" id="ARBA00022801"/>
    </source>
</evidence>
<keyword evidence="10" id="KW-0779">Telomere</keyword>
<evidence type="ECO:0000256" key="3">
    <source>
        <dbReference type="ARBA" id="ARBA00012551"/>
    </source>
</evidence>
<dbReference type="InterPro" id="IPR036465">
    <property type="entry name" value="vWFA_dom_sf"/>
</dbReference>
<evidence type="ECO:0000259" key="16">
    <source>
        <dbReference type="SMART" id="SM00559"/>
    </source>
</evidence>
<evidence type="ECO:0000256" key="5">
    <source>
        <dbReference type="ARBA" id="ARBA00022741"/>
    </source>
</evidence>
<dbReference type="Gene3D" id="1.10.1600.10">
    <property type="match status" value="1"/>
</dbReference>
<keyword evidence="4" id="KW-0158">Chromosome</keyword>
<evidence type="ECO:0000256" key="1">
    <source>
        <dbReference type="ARBA" id="ARBA00004123"/>
    </source>
</evidence>
<feature type="domain" description="Ku" evidence="16">
    <location>
        <begin position="415"/>
        <end position="589"/>
    </location>
</feature>
<dbReference type="GO" id="GO:0006310">
    <property type="term" value="P:DNA recombination"/>
    <property type="evidence" value="ECO:0007669"/>
    <property type="project" value="UniProtKB-KW"/>
</dbReference>
<dbReference type="STRING" id="269621.A0A238F6W8"/>
<evidence type="ECO:0000256" key="14">
    <source>
        <dbReference type="ARBA" id="ARBA00023242"/>
    </source>
</evidence>
<dbReference type="InterPro" id="IPR016194">
    <property type="entry name" value="SPOC-like_C_dom_sf"/>
</dbReference>
<dbReference type="Pfam" id="PF02735">
    <property type="entry name" value="Ku"/>
    <property type="match status" value="1"/>
</dbReference>
<feature type="region of interest" description="Disordered" evidence="15">
    <location>
        <begin position="743"/>
        <end position="833"/>
    </location>
</feature>
<dbReference type="GO" id="GO:0005524">
    <property type="term" value="F:ATP binding"/>
    <property type="evidence" value="ECO:0007669"/>
    <property type="project" value="UniProtKB-KW"/>
</dbReference>
<dbReference type="PANTHER" id="PTHR12604:SF4">
    <property type="entry name" value="X-RAY REPAIR CROSS-COMPLEMENTING PROTEIN 5"/>
    <property type="match status" value="1"/>
</dbReference>
<accession>A0A238F6W8</accession>
<evidence type="ECO:0000256" key="9">
    <source>
        <dbReference type="ARBA" id="ARBA00022840"/>
    </source>
</evidence>
<keyword evidence="18" id="KW-1185">Reference proteome</keyword>
<reference evidence="18" key="1">
    <citation type="submission" date="2016-09" db="EMBL/GenBank/DDBJ databases">
        <authorList>
            <person name="Jeantristanb JTB J.-T."/>
            <person name="Ricardo R."/>
        </authorList>
    </citation>
    <scope>NUCLEOTIDE SEQUENCE [LARGE SCALE GENOMIC DNA]</scope>
</reference>
<proteinExistence type="predicted"/>
<dbReference type="AlphaFoldDB" id="A0A238F6W8"/>
<dbReference type="PANTHER" id="PTHR12604">
    <property type="entry name" value="KU AUTOANTIGEN DNA HELICASE"/>
    <property type="match status" value="1"/>
</dbReference>
<keyword evidence="14" id="KW-0539">Nucleus</keyword>
<evidence type="ECO:0000256" key="15">
    <source>
        <dbReference type="SAM" id="MobiDB-lite"/>
    </source>
</evidence>
<evidence type="ECO:0000256" key="6">
    <source>
        <dbReference type="ARBA" id="ARBA00022763"/>
    </source>
</evidence>
<dbReference type="Gene3D" id="3.40.50.410">
    <property type="entry name" value="von Willebrand factor, type A domain"/>
    <property type="match status" value="1"/>
</dbReference>
<gene>
    <name evidence="17" type="ORF">BQ2448_5225</name>
</gene>
<dbReference type="OrthoDB" id="30826at2759"/>
<dbReference type="EC" id="3.6.4.12" evidence="3"/>
<dbReference type="Gene3D" id="2.40.290.10">
    <property type="match status" value="1"/>
</dbReference>
<dbReference type="GO" id="GO:0000723">
    <property type="term" value="P:telomere maintenance"/>
    <property type="evidence" value="ECO:0007669"/>
    <property type="project" value="TreeGrafter"/>
</dbReference>
<comment type="subcellular location">
    <subcellularLocation>
        <location evidence="2">Chromosome</location>
        <location evidence="2">Telomere</location>
    </subcellularLocation>
    <subcellularLocation>
        <location evidence="1">Nucleus</location>
    </subcellularLocation>
</comment>
<feature type="compositionally biased region" description="Polar residues" evidence="15">
    <location>
        <begin position="313"/>
        <end position="329"/>
    </location>
</feature>
<keyword evidence="5" id="KW-0547">Nucleotide-binding</keyword>
<evidence type="ECO:0000256" key="11">
    <source>
        <dbReference type="ARBA" id="ARBA00023125"/>
    </source>
</evidence>
<keyword evidence="13" id="KW-0234">DNA repair</keyword>
<dbReference type="GO" id="GO:0000781">
    <property type="term" value="C:chromosome, telomeric region"/>
    <property type="evidence" value="ECO:0007669"/>
    <property type="project" value="UniProtKB-SubCell"/>
</dbReference>
<organism evidence="17 18">
    <name type="scientific">Microbotryum intermedium</name>
    <dbReference type="NCBI Taxonomy" id="269621"/>
    <lineage>
        <taxon>Eukaryota</taxon>
        <taxon>Fungi</taxon>
        <taxon>Dikarya</taxon>
        <taxon>Basidiomycota</taxon>
        <taxon>Pucciniomycotina</taxon>
        <taxon>Microbotryomycetes</taxon>
        <taxon>Microbotryales</taxon>
        <taxon>Microbotryaceae</taxon>
        <taxon>Microbotryum</taxon>
    </lineage>
</organism>
<keyword evidence="7" id="KW-0378">Hydrolase</keyword>
<dbReference type="GO" id="GO:0003690">
    <property type="term" value="F:double-stranded DNA binding"/>
    <property type="evidence" value="ECO:0007669"/>
    <property type="project" value="TreeGrafter"/>
</dbReference>
<evidence type="ECO:0000256" key="2">
    <source>
        <dbReference type="ARBA" id="ARBA00004574"/>
    </source>
</evidence>
<dbReference type="GO" id="GO:0016787">
    <property type="term" value="F:hydrolase activity"/>
    <property type="evidence" value="ECO:0007669"/>
    <property type="project" value="UniProtKB-KW"/>
</dbReference>
<feature type="region of interest" description="Disordered" evidence="15">
    <location>
        <begin position="282"/>
        <end position="329"/>
    </location>
</feature>
<evidence type="ECO:0000256" key="12">
    <source>
        <dbReference type="ARBA" id="ARBA00023172"/>
    </source>
</evidence>
<feature type="compositionally biased region" description="Basic and acidic residues" evidence="15">
    <location>
        <begin position="765"/>
        <end position="811"/>
    </location>
</feature>
<dbReference type="GO" id="GO:0042162">
    <property type="term" value="F:telomeric DNA binding"/>
    <property type="evidence" value="ECO:0007669"/>
    <property type="project" value="TreeGrafter"/>
</dbReference>
<protein>
    <recommendedName>
        <fullName evidence="3">DNA helicase</fullName>
        <ecNumber evidence="3">3.6.4.12</ecNumber>
    </recommendedName>
</protein>
<evidence type="ECO:0000256" key="4">
    <source>
        <dbReference type="ARBA" id="ARBA00022454"/>
    </source>
</evidence>
<keyword evidence="12" id="KW-0233">DNA recombination</keyword>
<keyword evidence="9" id="KW-0067">ATP-binding</keyword>
<dbReference type="EMBL" id="FMSP01000002">
    <property type="protein sequence ID" value="SCV67614.1"/>
    <property type="molecule type" value="Genomic_DNA"/>
</dbReference>
<dbReference type="GO" id="GO:0043564">
    <property type="term" value="C:Ku70:Ku80 complex"/>
    <property type="evidence" value="ECO:0007669"/>
    <property type="project" value="TreeGrafter"/>
</dbReference>
<evidence type="ECO:0000256" key="13">
    <source>
        <dbReference type="ARBA" id="ARBA00023204"/>
    </source>
</evidence>
<feature type="compositionally biased region" description="Acidic residues" evidence="15">
    <location>
        <begin position="812"/>
        <end position="833"/>
    </location>
</feature>
<keyword evidence="6" id="KW-0227">DNA damage</keyword>
<dbReference type="InterPro" id="IPR006164">
    <property type="entry name" value="DNA_bd_Ku70/Ku80"/>
</dbReference>
<evidence type="ECO:0000313" key="17">
    <source>
        <dbReference type="EMBL" id="SCV67614.1"/>
    </source>
</evidence>
<dbReference type="GO" id="GO:0003678">
    <property type="term" value="F:DNA helicase activity"/>
    <property type="evidence" value="ECO:0007669"/>
    <property type="project" value="UniProtKB-EC"/>
</dbReference>
<evidence type="ECO:0000313" key="18">
    <source>
        <dbReference type="Proteomes" id="UP000198372"/>
    </source>
</evidence>
<sequence length="833" mass="92930">MSINPKSAALFVVDCSSTMASPQPWVLEARTPPQQVVPLELAKRIVKAKIVQRIMRQLKTTPISILTFASPKTKNILFAQDKARAEAAGTHFDKSASLYRHMYIQQPFTGEMELRLLDVVDQIQGDEPEEGEDPYPADAHSALILALKEMERMDKFATYTHREIYFFTDGESTSDWDRWDETVTELKGWGIAVHVMQTENETHWRQIVDALDAPSTPSGPLPPPSSLVSFSRYLEILSRPQVSDTKSVDVNMTLTLGDVKEHPDESIRMHVVVKKAVTAGKTPSMKQMSLKSLPKAKTNMSSSGHDKDRASPIASTSKLNPVDASTSSASIGSANKYRLGDLGKSLKRCLTEEGLELPPDDDPRHHNITREKRYYYLRKEHPEEALETSQADQAAMGKAKEFVHGRGGQPSLDELRDATDADLTDAYAFGGTLVPVTSMDEARGKLKYLEMGMEIVGFMKQKQIRYDWRLEDVRYVHAQQGQTGSAKLFSAFVNAMVENRSAAIVRFVGRGSRSSSTNEMNFPDPQMGVMVPAVRQGLEYCYWCRVRIAFHPSPASEPHTDGASTVPVETQMPFAEDMRLFYFPSLTEFRNQKGKIVKEHKFLATQEQKDTMDQFVDAMNLEEGTGPDGNPKSWFNLQDSYSPATHNINNTLMFRLANPDGELPPVHPALTKYLDPPSHLVAANQDLIKRLGKVMGVKLVPPKPKRIARGKAPLTVQDDHDANPDDLFADEFEEADAAKAGTGLTSALPMPVPHGFGAVPMETEWGEKGEEKVKRGSTQVKEEDRSQKAKKEKMVVDDDEEDKGHAKKGTDEEPVTEDEEPRTEDDEPVTEEE</sequence>